<dbReference type="Proteomes" id="UP000664859">
    <property type="component" value="Unassembled WGS sequence"/>
</dbReference>
<feature type="compositionally biased region" description="Basic residues" evidence="1">
    <location>
        <begin position="496"/>
        <end position="508"/>
    </location>
</feature>
<accession>A0A836CED8</accession>
<reference evidence="3" key="1">
    <citation type="submission" date="2021-02" db="EMBL/GenBank/DDBJ databases">
        <title>First Annotated Genome of the Yellow-green Alga Tribonema minus.</title>
        <authorList>
            <person name="Mahan K.M."/>
        </authorList>
    </citation>
    <scope>NUCLEOTIDE SEQUENCE</scope>
    <source>
        <strain evidence="3">UTEX B ZZ1240</strain>
    </source>
</reference>
<dbReference type="EMBL" id="JAFCMP010000235">
    <property type="protein sequence ID" value="KAG5182589.1"/>
    <property type="molecule type" value="Genomic_DNA"/>
</dbReference>
<proteinExistence type="predicted"/>
<keyword evidence="4" id="KW-1185">Reference proteome</keyword>
<feature type="domain" description="UDENN" evidence="2">
    <location>
        <begin position="32"/>
        <end position="620"/>
    </location>
</feature>
<dbReference type="OrthoDB" id="66409at2759"/>
<gene>
    <name evidence="3" type="ORF">JKP88DRAFT_348796</name>
</gene>
<evidence type="ECO:0000313" key="4">
    <source>
        <dbReference type="Proteomes" id="UP000664859"/>
    </source>
</evidence>
<dbReference type="PROSITE" id="PS50211">
    <property type="entry name" value="DENN"/>
    <property type="match status" value="1"/>
</dbReference>
<dbReference type="Pfam" id="PF07792">
    <property type="entry name" value="Afi1"/>
    <property type="match status" value="1"/>
</dbReference>
<dbReference type="PANTHER" id="PTHR28245:SF1">
    <property type="entry name" value="ARF3-INTERACTING PROTEIN 1"/>
    <property type="match status" value="1"/>
</dbReference>
<dbReference type="GO" id="GO:0051666">
    <property type="term" value="P:actin cortical patch localization"/>
    <property type="evidence" value="ECO:0007669"/>
    <property type="project" value="TreeGrafter"/>
</dbReference>
<dbReference type="GO" id="GO:0005886">
    <property type="term" value="C:plasma membrane"/>
    <property type="evidence" value="ECO:0007669"/>
    <property type="project" value="TreeGrafter"/>
</dbReference>
<dbReference type="InterPro" id="IPR012860">
    <property type="entry name" value="Afi1_N"/>
</dbReference>
<dbReference type="InterPro" id="IPR052809">
    <property type="entry name" value="Actin_polarity_regulatory"/>
</dbReference>
<comment type="caution">
    <text evidence="3">The sequence shown here is derived from an EMBL/GenBank/DDBJ whole genome shotgun (WGS) entry which is preliminary data.</text>
</comment>
<feature type="region of interest" description="Disordered" evidence="1">
    <location>
        <begin position="94"/>
        <end position="113"/>
    </location>
</feature>
<protein>
    <submittedName>
        <fullName evidence="3">Docking domain of Afi1 for Arf3 in vesicle trafficking-domain-containing protein</fullName>
    </submittedName>
</protein>
<sequence length="970" mass="103574">MSTARAKPLDQRFQQFKLARTGASGDCPRLVDYILLAEFDIDTGSTLRHKYPGPVPGYRDDWFAEYMLPEGAHNHSLDWTVMFLNKASRRAALADEGDGEAGGADPAPPAAGASTLEDDLLARAGVAASLDAMRDAPDEEAVEEAAAAGRAECLGSADGSAAAAAAEPEPFLYCINLVRKKDDPTVRRGAVVKAMAVCSRHHFIEMFRPLLIIALDAYYQSTDPAVLAGLYAAINAADAAALPRPLAWERRVMRRGVAGRALGGVAQQHLPQKWTHTMTFEYGTQKQHLPHKWTHTATFEYGTQKLRARARCCRPEHCMSCVHTAIPLHSTPDETLTPSVTLLFTVFGAAAMRIYNAVITGQRVLFVGYNHAAGDVGKLVLAACAMVAPPLRGIVRRTFPYANLSDLAFLETPAYIAGVTNPMFESHTSWWDLLCQLDLPNGTGTALTADEKAALDDQKGKKSPPRPPASARRSEGQEEPAAPAGKKAVLDDQKGKKSPPRPPARRQRAPLDDQKGKKSPPRPPARVSAEQLTCEDDAAFAARLLAGISAGMSEQWVRATLRDHTQGLVDLAVDQGLVDHAVEQGLVDRAVDQGLVDLAMDQGLADVAGGQAASCRLPLARSERLLASRVTFASSTPVFNDHAPASGADPLGCAGRQPMTAHAAPPYDAALAPPPPMLSGRGAAGAAGLDGDHFCDTVLLAPQVSLAATFGDTGLLAPQVSLAAAAVAGAAAAADGPLDVGLAPMSPNTLPQSATKSHPSNKWRLRELKQPRMLLGDVSINKAGQADAARLPRSAVPRPYSTVAYFRVSGADCLYETAGECDCLQGRAPPQRLGRRRRVPTILPDFPGPQTTDPWRYMELAGGISGAQLRRHVRRLTLADGGGLDDQEVKEIFRDLDTALQSEASLQVLLGLMPESKGGIFVLGCGLMHGSAEVRAHALSLHRRLNAFESTRPAIYAMNDLLAMTYMRNE</sequence>
<name>A0A836CED8_9STRA</name>
<dbReference type="PANTHER" id="PTHR28245">
    <property type="entry name" value="ARF3-INTERACTING PROTEIN 1"/>
    <property type="match status" value="1"/>
</dbReference>
<evidence type="ECO:0000259" key="2">
    <source>
        <dbReference type="PROSITE" id="PS50211"/>
    </source>
</evidence>
<dbReference type="AlphaFoldDB" id="A0A836CED8"/>
<evidence type="ECO:0000313" key="3">
    <source>
        <dbReference type="EMBL" id="KAG5182589.1"/>
    </source>
</evidence>
<organism evidence="3 4">
    <name type="scientific">Tribonema minus</name>
    <dbReference type="NCBI Taxonomy" id="303371"/>
    <lineage>
        <taxon>Eukaryota</taxon>
        <taxon>Sar</taxon>
        <taxon>Stramenopiles</taxon>
        <taxon>Ochrophyta</taxon>
        <taxon>PX clade</taxon>
        <taxon>Xanthophyceae</taxon>
        <taxon>Tribonematales</taxon>
        <taxon>Tribonemataceae</taxon>
        <taxon>Tribonema</taxon>
    </lineage>
</organism>
<evidence type="ECO:0000256" key="1">
    <source>
        <dbReference type="SAM" id="MobiDB-lite"/>
    </source>
</evidence>
<feature type="region of interest" description="Disordered" evidence="1">
    <location>
        <begin position="452"/>
        <end position="530"/>
    </location>
</feature>
<dbReference type="InterPro" id="IPR037516">
    <property type="entry name" value="Tripartite_DENN"/>
</dbReference>
<dbReference type="Pfam" id="PF08616">
    <property type="entry name" value="SPA"/>
    <property type="match status" value="1"/>
</dbReference>